<feature type="compositionally biased region" description="Basic residues" evidence="8">
    <location>
        <begin position="854"/>
        <end position="885"/>
    </location>
</feature>
<evidence type="ECO:0000256" key="1">
    <source>
        <dbReference type="ARBA" id="ARBA00022578"/>
    </source>
</evidence>
<dbReference type="GO" id="GO:0006313">
    <property type="term" value="P:DNA transposition"/>
    <property type="evidence" value="ECO:0007669"/>
    <property type="project" value="InterPro"/>
</dbReference>
<dbReference type="Pfam" id="PF03108">
    <property type="entry name" value="DBD_Tnp_Mut"/>
    <property type="match status" value="1"/>
</dbReference>
<evidence type="ECO:0000256" key="8">
    <source>
        <dbReference type="SAM" id="MobiDB-lite"/>
    </source>
</evidence>
<reference evidence="11 12" key="1">
    <citation type="submission" date="2024-02" db="EMBL/GenBank/DDBJ databases">
        <title>High-quality chromosome-scale genome assembly of Pensacola bahiagrass (Paspalum notatum Flugge var. saurae).</title>
        <authorList>
            <person name="Vega J.M."/>
            <person name="Podio M."/>
            <person name="Orjuela J."/>
            <person name="Siena L.A."/>
            <person name="Pessino S.C."/>
            <person name="Combes M.C."/>
            <person name="Mariac C."/>
            <person name="Albertini E."/>
            <person name="Pupilli F."/>
            <person name="Ortiz J.P.A."/>
            <person name="Leblanc O."/>
        </authorList>
    </citation>
    <scope>NUCLEOTIDE SEQUENCE [LARGE SCALE GENOMIC DNA]</scope>
    <source>
        <strain evidence="11">R1</strain>
        <tissue evidence="11">Leaf</tissue>
    </source>
</reference>
<dbReference type="InterPro" id="IPR018289">
    <property type="entry name" value="MULE_transposase_dom"/>
</dbReference>
<evidence type="ECO:0000256" key="7">
    <source>
        <dbReference type="PROSITE-ProRule" id="PRU00047"/>
    </source>
</evidence>
<keyword evidence="1" id="KW-0815">Transposition</keyword>
<dbReference type="InterPro" id="IPR001207">
    <property type="entry name" value="Transposase_mutator"/>
</dbReference>
<evidence type="ECO:0000313" key="11">
    <source>
        <dbReference type="EMBL" id="WVZ65905.1"/>
    </source>
</evidence>
<dbReference type="InterPro" id="IPR007527">
    <property type="entry name" value="Znf_SWIM"/>
</dbReference>
<dbReference type="PROSITE" id="PS50158">
    <property type="entry name" value="ZF_CCHC"/>
    <property type="match status" value="1"/>
</dbReference>
<protein>
    <submittedName>
        <fullName evidence="11">Uncharacterized protein</fullName>
    </submittedName>
</protein>
<evidence type="ECO:0000256" key="2">
    <source>
        <dbReference type="ARBA" id="ARBA00022723"/>
    </source>
</evidence>
<dbReference type="PROSITE" id="PS50966">
    <property type="entry name" value="ZF_SWIM"/>
    <property type="match status" value="1"/>
</dbReference>
<dbReference type="GO" id="GO:0003677">
    <property type="term" value="F:DNA binding"/>
    <property type="evidence" value="ECO:0007669"/>
    <property type="project" value="UniProtKB-KW"/>
</dbReference>
<keyword evidence="4" id="KW-0862">Zinc</keyword>
<evidence type="ECO:0000256" key="3">
    <source>
        <dbReference type="ARBA" id="ARBA00022771"/>
    </source>
</evidence>
<keyword evidence="5" id="KW-0238">DNA-binding</keyword>
<evidence type="ECO:0000313" key="12">
    <source>
        <dbReference type="Proteomes" id="UP001341281"/>
    </source>
</evidence>
<feature type="domain" description="CCHC-type" evidence="9">
    <location>
        <begin position="810"/>
        <end position="825"/>
    </location>
</feature>
<dbReference type="GO" id="GO:0008270">
    <property type="term" value="F:zinc ion binding"/>
    <property type="evidence" value="ECO:0007669"/>
    <property type="project" value="UniProtKB-KW"/>
</dbReference>
<keyword evidence="12" id="KW-1185">Reference proteome</keyword>
<feature type="region of interest" description="Disordered" evidence="8">
    <location>
        <begin position="831"/>
        <end position="896"/>
    </location>
</feature>
<dbReference type="InterPro" id="IPR006564">
    <property type="entry name" value="Znf_PMZ"/>
</dbReference>
<dbReference type="Pfam" id="PF04434">
    <property type="entry name" value="SWIM"/>
    <property type="match status" value="1"/>
</dbReference>
<name>A0AAQ3WLM2_PASNO</name>
<feature type="compositionally biased region" description="Acidic residues" evidence="8">
    <location>
        <begin position="190"/>
        <end position="201"/>
    </location>
</feature>
<dbReference type="PROSITE" id="PS01007">
    <property type="entry name" value="TRANSPOSASE_MUTATOR"/>
    <property type="match status" value="1"/>
</dbReference>
<feature type="domain" description="SWIM-type" evidence="10">
    <location>
        <begin position="729"/>
        <end position="761"/>
    </location>
</feature>
<organism evidence="11 12">
    <name type="scientific">Paspalum notatum var. saurae</name>
    <dbReference type="NCBI Taxonomy" id="547442"/>
    <lineage>
        <taxon>Eukaryota</taxon>
        <taxon>Viridiplantae</taxon>
        <taxon>Streptophyta</taxon>
        <taxon>Embryophyta</taxon>
        <taxon>Tracheophyta</taxon>
        <taxon>Spermatophyta</taxon>
        <taxon>Magnoliopsida</taxon>
        <taxon>Liliopsida</taxon>
        <taxon>Poales</taxon>
        <taxon>Poaceae</taxon>
        <taxon>PACMAD clade</taxon>
        <taxon>Panicoideae</taxon>
        <taxon>Andropogonodae</taxon>
        <taxon>Paspaleae</taxon>
        <taxon>Paspalinae</taxon>
        <taxon>Paspalum</taxon>
    </lineage>
</organism>
<dbReference type="InterPro" id="IPR004332">
    <property type="entry name" value="Transposase_MuDR"/>
</dbReference>
<dbReference type="GO" id="GO:0004803">
    <property type="term" value="F:transposase activity"/>
    <property type="evidence" value="ECO:0007669"/>
    <property type="project" value="InterPro"/>
</dbReference>
<keyword evidence="3 7" id="KW-0863">Zinc-finger</keyword>
<dbReference type="PANTHER" id="PTHR31973">
    <property type="entry name" value="POLYPROTEIN, PUTATIVE-RELATED"/>
    <property type="match status" value="1"/>
</dbReference>
<feature type="region of interest" description="Disordered" evidence="8">
    <location>
        <begin position="178"/>
        <end position="209"/>
    </location>
</feature>
<dbReference type="SMART" id="SM00575">
    <property type="entry name" value="ZnF_PMZ"/>
    <property type="match status" value="1"/>
</dbReference>
<proteinExistence type="predicted"/>
<evidence type="ECO:0000259" key="9">
    <source>
        <dbReference type="PROSITE" id="PS50158"/>
    </source>
</evidence>
<dbReference type="InterPro" id="IPR001878">
    <property type="entry name" value="Znf_CCHC"/>
</dbReference>
<accession>A0AAQ3WLM2</accession>
<evidence type="ECO:0000259" key="10">
    <source>
        <dbReference type="PROSITE" id="PS50966"/>
    </source>
</evidence>
<sequence>MASEWLQRRPRAGGISRLDGVKGRTSAAARAGDVTRVEMFTLELKVQGFSTTDSLGRKSYSKATLIKWQVEFGCLTLESLMQTLRNEVKWAPYQDATIWFWDKTMFADVRLVDEKQMSQLFEMYKTEMGCQVLVGVFDKSEELEPLCVLEPDADMIPDADIISVLNLTFDVGYHQNEHTSAQATHKADDNENPTAEEADASEPDRLPDMFDNDEEYVGVNDECMYIPIPAAKAPIPPHAPTYGCHDEIAKNVSAEGGNPLEAEVNDADPLELHVLHDPENPNIQEGAKFPDIYSFRKAIRHFAVKRGFELASLKTDKTRFIAKCKAKGCPWRIHASRIFDNRTIEIKKLPNNHNCATTKLKEGKMASQGWCADRLGDWLKKNPRKGAKDAKEKLEGDYGIKLKYSKAWSGMKQAIEQIHGKYEETFQLLFNWKAQIEMSSPGSIVEIELEGKKKKRFKRIFVALKPCIDGFLAGCRPFLGVDATSLNGQYTGQLASATAVDGHNWLYNVAYAVFDSETEDNWKWFMQQLHRAVGSPPGLVICTDACKGLETAVGAVFPEVEYRECTRHLYANFMKHYTGDVFTEHLYPAARSYTEELFQWHIRKIYEFAPDAIQYLETCHNKIWYRCAFSVLSKCDYLTNNVSESFNSQIKKLKGLLLHELVDGIREMIMEKMYLRRKIARTLPDGILPNVMKELNTISNNLRVVKVSRSDDDIAEVTLLDQWNNSRRHTVDLQGKLCSCREWQVTGKPCKHALAWICSNRGLEISDYVHEYYSVARFAAEHNGLRAPGRPKVQRIRGCLEKNATKKKVKCKRCGGFGHFTKTCKLAMLPEDAEEPATPNKRKRHDEEAGSSQPKKKKITPKKKKTTPKKKKAWKKKKTPKKKQKKAEAAPPPRAVRSLTDWLYAASDGTAGPSVPHGVAGPSDDIALQPLRPTRRLAFRADPICEDVLHTAPQT</sequence>
<dbReference type="PANTHER" id="PTHR31973:SF195">
    <property type="entry name" value="MUDR FAMILY TRANSPOSASE"/>
    <property type="match status" value="1"/>
</dbReference>
<dbReference type="Pfam" id="PF10551">
    <property type="entry name" value="MULE"/>
    <property type="match status" value="1"/>
</dbReference>
<keyword evidence="2" id="KW-0479">Metal-binding</keyword>
<evidence type="ECO:0000256" key="4">
    <source>
        <dbReference type="ARBA" id="ARBA00022833"/>
    </source>
</evidence>
<dbReference type="Proteomes" id="UP001341281">
    <property type="component" value="Chromosome 03"/>
</dbReference>
<evidence type="ECO:0000256" key="6">
    <source>
        <dbReference type="ARBA" id="ARBA00023172"/>
    </source>
</evidence>
<dbReference type="EMBL" id="CP144747">
    <property type="protein sequence ID" value="WVZ65905.1"/>
    <property type="molecule type" value="Genomic_DNA"/>
</dbReference>
<keyword evidence="6" id="KW-0233">DNA recombination</keyword>
<gene>
    <name evidence="11" type="ORF">U9M48_015195</name>
</gene>
<dbReference type="AlphaFoldDB" id="A0AAQ3WLM2"/>
<evidence type="ECO:0000256" key="5">
    <source>
        <dbReference type="ARBA" id="ARBA00023125"/>
    </source>
</evidence>